<dbReference type="PANTHER" id="PTHR15090">
    <property type="entry name" value="SEQUESTOSOME 1-RELATED"/>
    <property type="match status" value="1"/>
</dbReference>
<dbReference type="GO" id="GO:0008270">
    <property type="term" value="F:zinc ion binding"/>
    <property type="evidence" value="ECO:0007669"/>
    <property type="project" value="UniProtKB-KW"/>
</dbReference>
<dbReference type="FunFam" id="1.10.8.10:FF:000034">
    <property type="entry name" value="Sequestosome 1"/>
    <property type="match status" value="1"/>
</dbReference>
<dbReference type="Gene3D" id="3.30.60.90">
    <property type="match status" value="1"/>
</dbReference>
<feature type="region of interest" description="Disordered" evidence="15">
    <location>
        <begin position="473"/>
        <end position="547"/>
    </location>
</feature>
<dbReference type="OrthoDB" id="441278at2759"/>
<accession>W8BFQ4</accession>
<dbReference type="InterPro" id="IPR015940">
    <property type="entry name" value="UBA"/>
</dbReference>
<dbReference type="GO" id="GO:0070530">
    <property type="term" value="F:K63-linked polyubiquitin modification-dependent protein binding"/>
    <property type="evidence" value="ECO:0007669"/>
    <property type="project" value="TreeGrafter"/>
</dbReference>
<comment type="subunit">
    <text evidence="11">Interacts with aPKC and Traf6.</text>
</comment>
<feature type="compositionally biased region" description="Polar residues" evidence="15">
    <location>
        <begin position="588"/>
        <end position="602"/>
    </location>
</feature>
<keyword evidence="7" id="KW-0862">Zinc</keyword>
<evidence type="ECO:0000256" key="13">
    <source>
        <dbReference type="ARBA" id="ARBA00081379"/>
    </source>
</evidence>
<dbReference type="KEGG" id="ccat:101454475"/>
<feature type="compositionally biased region" description="Basic and acidic residues" evidence="15">
    <location>
        <begin position="493"/>
        <end position="502"/>
    </location>
</feature>
<dbReference type="CTD" id="35246"/>
<dbReference type="InterPro" id="IPR053793">
    <property type="entry name" value="PB1-like"/>
</dbReference>
<evidence type="ECO:0000256" key="3">
    <source>
        <dbReference type="ARBA" id="ARBA00022490"/>
    </source>
</evidence>
<dbReference type="PROSITE" id="PS01357">
    <property type="entry name" value="ZF_ZZ_1"/>
    <property type="match status" value="1"/>
</dbReference>
<dbReference type="SUPFAM" id="SSF57850">
    <property type="entry name" value="RING/U-box"/>
    <property type="match status" value="1"/>
</dbReference>
<dbReference type="PROSITE" id="PS50135">
    <property type="entry name" value="ZF_ZZ_2"/>
    <property type="match status" value="1"/>
</dbReference>
<evidence type="ECO:0000256" key="12">
    <source>
        <dbReference type="ARBA" id="ARBA00071657"/>
    </source>
</evidence>
<keyword evidence="4" id="KW-0479">Metal-binding</keyword>
<dbReference type="InterPro" id="IPR033741">
    <property type="entry name" value="SQSTM_UBA"/>
</dbReference>
<evidence type="ECO:0000256" key="14">
    <source>
        <dbReference type="PROSITE-ProRule" id="PRU00228"/>
    </source>
</evidence>
<feature type="region of interest" description="Disordered" evidence="15">
    <location>
        <begin position="582"/>
        <end position="602"/>
    </location>
</feature>
<dbReference type="PROSITE" id="PS51745">
    <property type="entry name" value="PB1"/>
    <property type="match status" value="1"/>
</dbReference>
<feature type="region of interest" description="Disordered" evidence="15">
    <location>
        <begin position="272"/>
        <end position="303"/>
    </location>
</feature>
<dbReference type="GO" id="GO:0016235">
    <property type="term" value="C:aggresome"/>
    <property type="evidence" value="ECO:0007669"/>
    <property type="project" value="TreeGrafter"/>
</dbReference>
<dbReference type="GO" id="GO:0005080">
    <property type="term" value="F:protein kinase C binding"/>
    <property type="evidence" value="ECO:0007669"/>
    <property type="project" value="TreeGrafter"/>
</dbReference>
<dbReference type="Pfam" id="PF00569">
    <property type="entry name" value="ZZ"/>
    <property type="match status" value="1"/>
</dbReference>
<comment type="subcellular location">
    <subcellularLocation>
        <location evidence="2">Cytoplasm</location>
    </subcellularLocation>
    <subcellularLocation>
        <location evidence="1">Nucleus</location>
    </subcellularLocation>
</comment>
<comment type="function">
    <text evidence="10">Required for selective autophagy activation by ubiquitinated proteins. Implicated in sigma rhabdovirus multiplication and necessary for male fertility. Involved in activating transcription of Drs.</text>
</comment>
<evidence type="ECO:0000256" key="1">
    <source>
        <dbReference type="ARBA" id="ARBA00004123"/>
    </source>
</evidence>
<evidence type="ECO:0000313" key="19">
    <source>
        <dbReference type="EMBL" id="CAD6997451.1"/>
    </source>
</evidence>
<dbReference type="EMBL" id="CAJHJT010000012">
    <property type="protein sequence ID" value="CAD6997451.1"/>
    <property type="molecule type" value="Genomic_DNA"/>
</dbReference>
<dbReference type="PANTHER" id="PTHR15090:SF0">
    <property type="entry name" value="SEQUESTOSOME-1"/>
    <property type="match status" value="1"/>
</dbReference>
<dbReference type="GO" id="GO:0000423">
    <property type="term" value="P:mitophagy"/>
    <property type="evidence" value="ECO:0007669"/>
    <property type="project" value="TreeGrafter"/>
</dbReference>
<gene>
    <name evidence="20" type="primary">REF2P</name>
    <name evidence="19" type="ORF">CCAP1982_LOCUS6097</name>
</gene>
<dbReference type="Proteomes" id="UP000606786">
    <property type="component" value="Unassembled WGS sequence"/>
</dbReference>
<dbReference type="GO" id="GO:0007032">
    <property type="term" value="P:endosome organization"/>
    <property type="evidence" value="ECO:0007669"/>
    <property type="project" value="TreeGrafter"/>
</dbReference>
<feature type="region of interest" description="Disordered" evidence="15">
    <location>
        <begin position="366"/>
        <end position="409"/>
    </location>
</feature>
<reference evidence="20" key="2">
    <citation type="journal article" date="2014" name="BMC Genomics">
        <title>A genomic perspective to assessing quality of mass-reared SIT flies used in Mediterranean fruit fly (Ceratitis capitata) eradication in California.</title>
        <authorList>
            <person name="Calla B."/>
            <person name="Hall B."/>
            <person name="Hou S."/>
            <person name="Geib S.M."/>
        </authorList>
    </citation>
    <scope>NUCLEOTIDE SEQUENCE</scope>
</reference>
<dbReference type="InterPro" id="IPR000433">
    <property type="entry name" value="Znf_ZZ"/>
</dbReference>
<name>W8BFQ4_CERCA</name>
<reference evidence="19" key="3">
    <citation type="submission" date="2020-11" db="EMBL/GenBank/DDBJ databases">
        <authorList>
            <person name="Whitehead M."/>
        </authorList>
    </citation>
    <scope>NUCLEOTIDE SEQUENCE</scope>
    <source>
        <strain evidence="19">EGII</strain>
    </source>
</reference>
<keyword evidence="8" id="KW-0804">Transcription</keyword>
<dbReference type="SMART" id="SM00291">
    <property type="entry name" value="ZnF_ZZ"/>
    <property type="match status" value="1"/>
</dbReference>
<feature type="domain" description="ZZ-type" evidence="17">
    <location>
        <begin position="117"/>
        <end position="168"/>
    </location>
</feature>
<keyword evidence="21" id="KW-1185">Reference proteome</keyword>
<evidence type="ECO:0000256" key="6">
    <source>
        <dbReference type="ARBA" id="ARBA00022771"/>
    </source>
</evidence>
<evidence type="ECO:0000256" key="11">
    <source>
        <dbReference type="ARBA" id="ARBA00062450"/>
    </source>
</evidence>
<dbReference type="Gene3D" id="1.10.8.10">
    <property type="entry name" value="DNA helicase RuvA subunit, C-terminal domain"/>
    <property type="match status" value="1"/>
</dbReference>
<feature type="compositionally biased region" description="Low complexity" evidence="15">
    <location>
        <begin position="372"/>
        <end position="398"/>
    </location>
</feature>
<keyword evidence="6 14" id="KW-0863">Zinc-finger</keyword>
<reference evidence="20" key="1">
    <citation type="submission" date="2013-07" db="EMBL/GenBank/DDBJ databases">
        <authorList>
            <person name="Geib S."/>
        </authorList>
    </citation>
    <scope>NUCLEOTIDE SEQUENCE</scope>
</reference>
<dbReference type="CDD" id="cd02340">
    <property type="entry name" value="ZZ_NBR1_like"/>
    <property type="match status" value="1"/>
</dbReference>
<dbReference type="GO" id="GO:0035973">
    <property type="term" value="P:aggrephagy"/>
    <property type="evidence" value="ECO:0007669"/>
    <property type="project" value="TreeGrafter"/>
</dbReference>
<dbReference type="GO" id="GO:0005634">
    <property type="term" value="C:nucleus"/>
    <property type="evidence" value="ECO:0007669"/>
    <property type="project" value="UniProtKB-SubCell"/>
</dbReference>
<feature type="domain" description="PB1" evidence="18">
    <location>
        <begin position="5"/>
        <end position="88"/>
    </location>
</feature>
<dbReference type="CDD" id="cd14320">
    <property type="entry name" value="UBA_SQSTM"/>
    <property type="match status" value="1"/>
</dbReference>
<dbReference type="SMART" id="SM00165">
    <property type="entry name" value="UBA"/>
    <property type="match status" value="1"/>
</dbReference>
<evidence type="ECO:0000256" key="15">
    <source>
        <dbReference type="SAM" id="MobiDB-lite"/>
    </source>
</evidence>
<dbReference type="InterPro" id="IPR009060">
    <property type="entry name" value="UBA-like_sf"/>
</dbReference>
<dbReference type="InterPro" id="IPR052260">
    <property type="entry name" value="Autophagy_Rcpt_SigReg"/>
</dbReference>
<evidence type="ECO:0000256" key="7">
    <source>
        <dbReference type="ARBA" id="ARBA00022833"/>
    </source>
</evidence>
<evidence type="ECO:0000256" key="5">
    <source>
        <dbReference type="ARBA" id="ARBA00022737"/>
    </source>
</evidence>
<dbReference type="PROSITE" id="PS50030">
    <property type="entry name" value="UBA"/>
    <property type="match status" value="1"/>
</dbReference>
<organism evidence="20">
    <name type="scientific">Ceratitis capitata</name>
    <name type="common">Mediterranean fruit fly</name>
    <name type="synonym">Tephritis capitata</name>
    <dbReference type="NCBI Taxonomy" id="7213"/>
    <lineage>
        <taxon>Eukaryota</taxon>
        <taxon>Metazoa</taxon>
        <taxon>Ecdysozoa</taxon>
        <taxon>Arthropoda</taxon>
        <taxon>Hexapoda</taxon>
        <taxon>Insecta</taxon>
        <taxon>Pterygota</taxon>
        <taxon>Neoptera</taxon>
        <taxon>Endopterygota</taxon>
        <taxon>Diptera</taxon>
        <taxon>Brachycera</taxon>
        <taxon>Muscomorpha</taxon>
        <taxon>Tephritoidea</taxon>
        <taxon>Tephritidae</taxon>
        <taxon>Ceratitis</taxon>
        <taxon>Ceratitis</taxon>
    </lineage>
</organism>
<dbReference type="EMBL" id="GAMC01009008">
    <property type="protein sequence ID" value="JAB97547.1"/>
    <property type="molecule type" value="mRNA"/>
</dbReference>
<dbReference type="InterPro" id="IPR043145">
    <property type="entry name" value="Znf_ZZ_sf"/>
</dbReference>
<evidence type="ECO:0000256" key="4">
    <source>
        <dbReference type="ARBA" id="ARBA00022723"/>
    </source>
</evidence>
<evidence type="ECO:0000313" key="20">
    <source>
        <dbReference type="EMBL" id="JAB97547.1"/>
    </source>
</evidence>
<dbReference type="FunFam" id="3.30.60.90:FF:000016">
    <property type="entry name" value="Refractory to sigma P"/>
    <property type="match status" value="1"/>
</dbReference>
<keyword evidence="3" id="KW-0963">Cytoplasm</keyword>
<dbReference type="Pfam" id="PF16577">
    <property type="entry name" value="UBA_5"/>
    <property type="match status" value="1"/>
</dbReference>
<keyword evidence="5" id="KW-0677">Repeat</keyword>
<evidence type="ECO:0000256" key="9">
    <source>
        <dbReference type="ARBA" id="ARBA00023242"/>
    </source>
</evidence>
<dbReference type="GeneID" id="101454475"/>
<evidence type="ECO:0000256" key="8">
    <source>
        <dbReference type="ARBA" id="ARBA00023163"/>
    </source>
</evidence>
<protein>
    <recommendedName>
        <fullName evidence="12">Protein ref(2)P</fullName>
    </recommendedName>
    <alternativeName>
        <fullName evidence="13">Refractory to sigma P</fullName>
    </alternativeName>
</protein>
<feature type="compositionally biased region" description="Basic residues" evidence="15">
    <location>
        <begin position="233"/>
        <end position="246"/>
    </location>
</feature>
<dbReference type="AlphaFoldDB" id="W8BFQ4"/>
<keyword evidence="9" id="KW-0539">Nucleus</keyword>
<proteinExistence type="evidence at transcript level"/>
<sequence length="714" mass="77366">MDSEDTCLKITYEVGKDKVNAYIRKFPLTYETLRYEITKCLFKERELQECEFKTFWFDEDGDEIDIVNQSDYDVFKQKCYCKKHLFVSPLRQPQQETSKDEEKSVPNDDDPTAFIIHERVECDACGVSPLIGFRYKCIQCSNYDLCQRCEAQHKHPEHMMVRMPNENSPSVIDAWISSPCGRVGGGRRAKRDRKSTSAGGCPFFDYTATTSANVNENVTSADADGKAGGTGGKHYHHHERKHHRRHMRNGFLSQMYDMMSDLAEGGATYRQTDENAAGTPPPAAPSKTAEKQESSEANPEAAKAACDAAAKAAENASKIASEVAAKVTEQAAQITATLAEQAAAQATYDLFSSEAGATASSENIQTAGAKAGSNSSPKTTNTTGTSTPTSENGGSNKSNKSEENTSVPVTPTIEDFVQFIDPKFMKAGIQLLNNFSGMFAKMLDPMDGSEESFAPSFSGTGYQARKGSSASAASSVSTATTSTNNNVQVNDKQSTETEDKNKKAQTKPKNNEEAAAPINPDTTTNSTEVIEGKPQNSERSRSESLENDWQMVDKQAAESTTNLIDISASSSTESIEKIESPGAAAATSVPTPINGTTTPKTNSNISFEQLSLDLKNHVEKEKEVVNTERKIKTADVMRGAPTPSHSTGATPKMQSNMAVVVYHSDPNINKAIHAMMAMGFSNEGGWLTQLLESVNGNISAALDLMSPAQNQNSN</sequence>
<dbReference type="GO" id="GO:0044753">
    <property type="term" value="C:amphisome"/>
    <property type="evidence" value="ECO:0007669"/>
    <property type="project" value="TreeGrafter"/>
</dbReference>
<evidence type="ECO:0000256" key="2">
    <source>
        <dbReference type="ARBA" id="ARBA00004496"/>
    </source>
</evidence>
<dbReference type="SUPFAM" id="SSF46934">
    <property type="entry name" value="UBA-like"/>
    <property type="match status" value="1"/>
</dbReference>
<feature type="region of interest" description="Disordered" evidence="15">
    <location>
        <begin position="219"/>
        <end position="246"/>
    </location>
</feature>
<evidence type="ECO:0000259" key="16">
    <source>
        <dbReference type="PROSITE" id="PS50030"/>
    </source>
</evidence>
<evidence type="ECO:0000259" key="17">
    <source>
        <dbReference type="PROSITE" id="PS50135"/>
    </source>
</evidence>
<feature type="compositionally biased region" description="Low complexity" evidence="15">
    <location>
        <begin position="473"/>
        <end position="490"/>
    </location>
</feature>
<evidence type="ECO:0000256" key="10">
    <source>
        <dbReference type="ARBA" id="ARBA00054138"/>
    </source>
</evidence>
<evidence type="ECO:0000313" key="21">
    <source>
        <dbReference type="Proteomes" id="UP000606786"/>
    </source>
</evidence>
<evidence type="ECO:0000259" key="18">
    <source>
        <dbReference type="PROSITE" id="PS51745"/>
    </source>
</evidence>
<feature type="domain" description="UBA" evidence="16">
    <location>
        <begin position="663"/>
        <end position="708"/>
    </location>
</feature>